<feature type="transmembrane region" description="Helical" evidence="8">
    <location>
        <begin position="261"/>
        <end position="289"/>
    </location>
</feature>
<keyword evidence="3" id="KW-0813">Transport</keyword>
<dbReference type="PANTHER" id="PTHR30472">
    <property type="entry name" value="FERRIC ENTEROBACTIN TRANSPORT SYSTEM PERMEASE PROTEIN"/>
    <property type="match status" value="1"/>
</dbReference>
<reference evidence="10" key="1">
    <citation type="submission" date="2012-02" db="EMBL/GenBank/DDBJ databases">
        <title>The complete genome of Echinicola vietnamensis DSM 17526.</title>
        <authorList>
            <person name="Lucas S."/>
            <person name="Copeland A."/>
            <person name="Lapidus A."/>
            <person name="Glavina del Rio T."/>
            <person name="Dalin E."/>
            <person name="Tice H."/>
            <person name="Bruce D."/>
            <person name="Goodwin L."/>
            <person name="Pitluck S."/>
            <person name="Peters L."/>
            <person name="Ovchinnikova G."/>
            <person name="Teshima H."/>
            <person name="Kyrpides N."/>
            <person name="Mavromatis K."/>
            <person name="Ivanova N."/>
            <person name="Brettin T."/>
            <person name="Detter J.C."/>
            <person name="Han C."/>
            <person name="Larimer F."/>
            <person name="Land M."/>
            <person name="Hauser L."/>
            <person name="Markowitz V."/>
            <person name="Cheng J.-F."/>
            <person name="Hugenholtz P."/>
            <person name="Woyke T."/>
            <person name="Wu D."/>
            <person name="Brambilla E."/>
            <person name="Klenk H.-P."/>
            <person name="Eisen J.A."/>
        </authorList>
    </citation>
    <scope>NUCLEOTIDE SEQUENCE [LARGE SCALE GENOMIC DNA]</scope>
    <source>
        <strain evidence="10">DSM 17526 / LMG 23754 / KMM 6221</strain>
    </source>
</reference>
<dbReference type="InterPro" id="IPR037294">
    <property type="entry name" value="ABC_BtuC-like"/>
</dbReference>
<evidence type="ECO:0000256" key="4">
    <source>
        <dbReference type="ARBA" id="ARBA00022475"/>
    </source>
</evidence>
<dbReference type="PANTHER" id="PTHR30472:SF25">
    <property type="entry name" value="ABC TRANSPORTER PERMEASE PROTEIN MJ0876-RELATED"/>
    <property type="match status" value="1"/>
</dbReference>
<evidence type="ECO:0000256" key="8">
    <source>
        <dbReference type="SAM" id="Phobius"/>
    </source>
</evidence>
<keyword evidence="10" id="KW-1185">Reference proteome</keyword>
<dbReference type="GO" id="GO:0033214">
    <property type="term" value="P:siderophore-iron import into cell"/>
    <property type="evidence" value="ECO:0007669"/>
    <property type="project" value="TreeGrafter"/>
</dbReference>
<dbReference type="STRING" id="926556.Echvi_3111"/>
<dbReference type="AlphaFoldDB" id="L0FZI5"/>
<dbReference type="Proteomes" id="UP000010796">
    <property type="component" value="Chromosome"/>
</dbReference>
<keyword evidence="4" id="KW-1003">Cell membrane</keyword>
<feature type="transmembrane region" description="Helical" evidence="8">
    <location>
        <begin position="332"/>
        <end position="351"/>
    </location>
</feature>
<dbReference type="Gene3D" id="1.10.3470.10">
    <property type="entry name" value="ABC transporter involved in vitamin B12 uptake, BtuC"/>
    <property type="match status" value="1"/>
</dbReference>
<comment type="similarity">
    <text evidence="2">Belongs to the binding-protein-dependent transport system permease family. FecCD subfamily.</text>
</comment>
<feature type="transmembrane region" description="Helical" evidence="8">
    <location>
        <begin position="213"/>
        <end position="234"/>
    </location>
</feature>
<feature type="transmembrane region" description="Helical" evidence="8">
    <location>
        <begin position="106"/>
        <end position="130"/>
    </location>
</feature>
<accession>L0FZI5</accession>
<proteinExistence type="inferred from homology"/>
<dbReference type="GO" id="GO:0022857">
    <property type="term" value="F:transmembrane transporter activity"/>
    <property type="evidence" value="ECO:0007669"/>
    <property type="project" value="InterPro"/>
</dbReference>
<dbReference type="eggNOG" id="COG0609">
    <property type="taxonomic scope" value="Bacteria"/>
</dbReference>
<dbReference type="FunFam" id="1.10.3470.10:FF:000001">
    <property type="entry name" value="Vitamin B12 ABC transporter permease BtuC"/>
    <property type="match status" value="1"/>
</dbReference>
<evidence type="ECO:0000256" key="2">
    <source>
        <dbReference type="ARBA" id="ARBA00007935"/>
    </source>
</evidence>
<evidence type="ECO:0000313" key="10">
    <source>
        <dbReference type="Proteomes" id="UP000010796"/>
    </source>
</evidence>
<feature type="transmembrane region" description="Helical" evidence="8">
    <location>
        <begin position="301"/>
        <end position="320"/>
    </location>
</feature>
<evidence type="ECO:0000256" key="1">
    <source>
        <dbReference type="ARBA" id="ARBA00004651"/>
    </source>
</evidence>
<keyword evidence="7 8" id="KW-0472">Membrane</keyword>
<evidence type="ECO:0000313" key="9">
    <source>
        <dbReference type="EMBL" id="AGA79349.1"/>
    </source>
</evidence>
<dbReference type="CDD" id="cd06550">
    <property type="entry name" value="TM_ABC_iron-siderophores_like"/>
    <property type="match status" value="1"/>
</dbReference>
<dbReference type="RefSeq" id="WP_015266901.1">
    <property type="nucleotide sequence ID" value="NC_019904.1"/>
</dbReference>
<comment type="subcellular location">
    <subcellularLocation>
        <location evidence="1">Cell membrane</location>
        <topology evidence="1">Multi-pass membrane protein</topology>
    </subcellularLocation>
</comment>
<keyword evidence="5 8" id="KW-0812">Transmembrane</keyword>
<dbReference type="SUPFAM" id="SSF81345">
    <property type="entry name" value="ABC transporter involved in vitamin B12 uptake, BtuC"/>
    <property type="match status" value="1"/>
</dbReference>
<keyword evidence="6 8" id="KW-1133">Transmembrane helix</keyword>
<gene>
    <name evidence="9" type="ordered locus">Echvi_3111</name>
</gene>
<organism evidence="9 10">
    <name type="scientific">Echinicola vietnamensis (strain DSM 17526 / LMG 23754 / KMM 6221)</name>
    <dbReference type="NCBI Taxonomy" id="926556"/>
    <lineage>
        <taxon>Bacteria</taxon>
        <taxon>Pseudomonadati</taxon>
        <taxon>Bacteroidota</taxon>
        <taxon>Cytophagia</taxon>
        <taxon>Cytophagales</taxon>
        <taxon>Cyclobacteriaceae</taxon>
        <taxon>Echinicola</taxon>
    </lineage>
</organism>
<evidence type="ECO:0000256" key="5">
    <source>
        <dbReference type="ARBA" id="ARBA00022692"/>
    </source>
</evidence>
<protein>
    <submittedName>
        <fullName evidence="9">ABC-type Fe3+-siderophore transport system, permease component</fullName>
    </submittedName>
</protein>
<dbReference type="InterPro" id="IPR000522">
    <property type="entry name" value="ABC_transptr_permease_BtuC"/>
</dbReference>
<feature type="transmembrane region" description="Helical" evidence="8">
    <location>
        <begin position="169"/>
        <end position="193"/>
    </location>
</feature>
<sequence length="357" mass="37488">MHLSLGYKTVSKHRSMIISASAVLLLMCVLLSLVTGAYAISINEVAEILASKVGFASKEGIAAEKMAVLWAIRFPRVVLGVLVGGSLAVAGACLQGLFRNPLVEPAIIGVSSGSALFAVIVIVFSSSIGWQLQSVFGAFALPLAAFTGGLLNTFLAYRLASKAGKTDISILILAGVAINALSAALIGLVIYYGDDHAIRNFTFWSLGSLGGASWSKVYIVGVFIFLSTVVMLSFPRSLNALAVGEAEAYHMGINVQRVKHLLLFFSALAVGAGVSVTGAIGFVGLVVPHLVRMLLGADHRILLPMAFLFGAILMLVADVVSRLVVAPAELSIGIITALIGAPFFISILMNFKKQRVL</sequence>
<dbReference type="HOGENOM" id="CLU_013016_0_3_10"/>
<dbReference type="GO" id="GO:0005886">
    <property type="term" value="C:plasma membrane"/>
    <property type="evidence" value="ECO:0007669"/>
    <property type="project" value="UniProtKB-SubCell"/>
</dbReference>
<dbReference type="EMBL" id="CP003346">
    <property type="protein sequence ID" value="AGA79349.1"/>
    <property type="molecule type" value="Genomic_DNA"/>
</dbReference>
<dbReference type="Pfam" id="PF01032">
    <property type="entry name" value="FecCD"/>
    <property type="match status" value="1"/>
</dbReference>
<evidence type="ECO:0000256" key="6">
    <source>
        <dbReference type="ARBA" id="ARBA00022989"/>
    </source>
</evidence>
<evidence type="ECO:0000256" key="7">
    <source>
        <dbReference type="ARBA" id="ARBA00023136"/>
    </source>
</evidence>
<dbReference type="KEGG" id="evi:Echvi_3111"/>
<name>L0FZI5_ECHVK</name>
<evidence type="ECO:0000256" key="3">
    <source>
        <dbReference type="ARBA" id="ARBA00022448"/>
    </source>
</evidence>
<feature type="transmembrane region" description="Helical" evidence="8">
    <location>
        <begin position="136"/>
        <end position="157"/>
    </location>
</feature>
<feature type="transmembrane region" description="Helical" evidence="8">
    <location>
        <begin position="74"/>
        <end position="94"/>
    </location>
</feature>